<keyword evidence="2 5" id="KW-0678">Repressor</keyword>
<dbReference type="GO" id="GO:0006109">
    <property type="term" value="P:regulation of carbohydrate metabolic process"/>
    <property type="evidence" value="ECO:0007669"/>
    <property type="project" value="InterPro"/>
</dbReference>
<dbReference type="EMBL" id="LNZG01000011">
    <property type="protein sequence ID" value="ODA90542.1"/>
    <property type="molecule type" value="Genomic_DNA"/>
</dbReference>
<dbReference type="Pfam" id="PF02599">
    <property type="entry name" value="CsrA"/>
    <property type="match status" value="1"/>
</dbReference>
<dbReference type="AlphaFoldDB" id="A0A1E2SL11"/>
<gene>
    <name evidence="5" type="primary">csrA</name>
    <name evidence="6" type="ORF">ATY41_09885</name>
</gene>
<dbReference type="NCBIfam" id="TIGR00202">
    <property type="entry name" value="csrA"/>
    <property type="match status" value="1"/>
</dbReference>
<keyword evidence="1 5" id="KW-0963">Cytoplasm</keyword>
<dbReference type="OMA" id="VYRKEVY"/>
<dbReference type="InterPro" id="IPR036107">
    <property type="entry name" value="CsrA_sf"/>
</dbReference>
<dbReference type="GO" id="GO:0044781">
    <property type="term" value="P:bacterial-type flagellum organization"/>
    <property type="evidence" value="ECO:0007669"/>
    <property type="project" value="UniProtKB-KW"/>
</dbReference>
<dbReference type="SMR" id="A0A1E2SL11"/>
<comment type="function">
    <text evidence="5">A translational regulator that binds mRNA to regulate translation initiation and/or mRNA stability. Usually binds in the 5'-UTR at or near the Shine-Dalgarno sequence preventing ribosome-binding, thus repressing translation. Its main target seems to be the major flagellin gene, while its function is anatagonized by FliW.</text>
</comment>
<organism evidence="6 7">
    <name type="scientific">Leifsonia xyli subsp. xyli</name>
    <dbReference type="NCBI Taxonomy" id="59736"/>
    <lineage>
        <taxon>Bacteria</taxon>
        <taxon>Bacillati</taxon>
        <taxon>Actinomycetota</taxon>
        <taxon>Actinomycetes</taxon>
        <taxon>Micrococcales</taxon>
        <taxon>Microbacteriaceae</taxon>
        <taxon>Leifsonia</taxon>
    </lineage>
</organism>
<evidence type="ECO:0000313" key="7">
    <source>
        <dbReference type="Proteomes" id="UP000094426"/>
    </source>
</evidence>
<keyword evidence="4 5" id="KW-0694">RNA-binding</keyword>
<dbReference type="FunFam" id="2.60.40.4380:FF:000002">
    <property type="entry name" value="Translational regulator CsrA"/>
    <property type="match status" value="1"/>
</dbReference>
<evidence type="ECO:0000256" key="2">
    <source>
        <dbReference type="ARBA" id="ARBA00022491"/>
    </source>
</evidence>
<dbReference type="SUPFAM" id="SSF117130">
    <property type="entry name" value="CsrA-like"/>
    <property type="match status" value="1"/>
</dbReference>
<evidence type="ECO:0000256" key="5">
    <source>
        <dbReference type="HAMAP-Rule" id="MF_00167"/>
    </source>
</evidence>
<dbReference type="GO" id="GO:0005829">
    <property type="term" value="C:cytosol"/>
    <property type="evidence" value="ECO:0007669"/>
    <property type="project" value="TreeGrafter"/>
</dbReference>
<dbReference type="Proteomes" id="UP000094426">
    <property type="component" value="Unassembled WGS sequence"/>
</dbReference>
<comment type="subunit">
    <text evidence="5">Homodimer; the beta-strands of each monomer intercalate to form a hydrophobic core, while the alpha-helices form wings that extend away from the core.</text>
</comment>
<evidence type="ECO:0000256" key="1">
    <source>
        <dbReference type="ARBA" id="ARBA00022490"/>
    </source>
</evidence>
<reference evidence="6 7" key="1">
    <citation type="submission" date="2015-11" db="EMBL/GenBank/DDBJ databases">
        <authorList>
            <person name="Zhang Y."/>
            <person name="Guo Z."/>
        </authorList>
    </citation>
    <scope>NUCLEOTIDE SEQUENCE [LARGE SCALE GENOMIC DNA]</scope>
    <source>
        <strain evidence="7">gdw1</strain>
    </source>
</reference>
<evidence type="ECO:0000256" key="3">
    <source>
        <dbReference type="ARBA" id="ARBA00022845"/>
    </source>
</evidence>
<evidence type="ECO:0000313" key="6">
    <source>
        <dbReference type="EMBL" id="ODA90542.1"/>
    </source>
</evidence>
<keyword evidence="3 5" id="KW-0810">Translation regulation</keyword>
<dbReference type="HAMAP" id="MF_00167">
    <property type="entry name" value="CsrA"/>
    <property type="match status" value="1"/>
</dbReference>
<comment type="caution">
    <text evidence="6">The sequence shown here is derived from an EMBL/GenBank/DDBJ whole genome shotgun (WGS) entry which is preliminary data.</text>
</comment>
<sequence length="85" mass="9363">MLVLTRKQGEKILIGDDIEITVLDTRGDGIRIGISAPRGIRIQRDEVRKAIEAENRSAAMRNPAAEFELIASLTALQNAEDPPPR</sequence>
<dbReference type="InterPro" id="IPR003751">
    <property type="entry name" value="CsrA"/>
</dbReference>
<dbReference type="Gene3D" id="2.60.40.4380">
    <property type="entry name" value="Translational regulator CsrA"/>
    <property type="match status" value="1"/>
</dbReference>
<comment type="subcellular location">
    <subcellularLocation>
        <location evidence="5">Cytoplasm</location>
    </subcellularLocation>
</comment>
<protein>
    <recommendedName>
        <fullName evidence="5">Translational regulator CsrA</fullName>
    </recommendedName>
</protein>
<dbReference type="NCBIfam" id="NF002469">
    <property type="entry name" value="PRK01712.1"/>
    <property type="match status" value="1"/>
</dbReference>
<dbReference type="GO" id="GO:0048027">
    <property type="term" value="F:mRNA 5'-UTR binding"/>
    <property type="evidence" value="ECO:0007669"/>
    <property type="project" value="UniProtKB-UniRule"/>
</dbReference>
<dbReference type="OrthoDB" id="9809061at2"/>
<keyword evidence="5" id="KW-1005">Bacterial flagellum biogenesis</keyword>
<proteinExistence type="inferred from homology"/>
<accession>A0A1E2SL11</accession>
<dbReference type="PANTHER" id="PTHR34984">
    <property type="entry name" value="CARBON STORAGE REGULATOR"/>
    <property type="match status" value="1"/>
</dbReference>
<dbReference type="GO" id="GO:0045947">
    <property type="term" value="P:negative regulation of translational initiation"/>
    <property type="evidence" value="ECO:0007669"/>
    <property type="project" value="UniProtKB-UniRule"/>
</dbReference>
<name>A0A1E2SL11_LEIXY</name>
<dbReference type="GO" id="GO:1902208">
    <property type="term" value="P:regulation of bacterial-type flagellum assembly"/>
    <property type="evidence" value="ECO:0007669"/>
    <property type="project" value="UniProtKB-UniRule"/>
</dbReference>
<dbReference type="RefSeq" id="WP_011185595.1">
    <property type="nucleotide sequence ID" value="NZ_LNZG01000011.1"/>
</dbReference>
<evidence type="ECO:0000256" key="4">
    <source>
        <dbReference type="ARBA" id="ARBA00022884"/>
    </source>
</evidence>
<dbReference type="PANTHER" id="PTHR34984:SF1">
    <property type="entry name" value="CARBON STORAGE REGULATOR"/>
    <property type="match status" value="1"/>
</dbReference>
<comment type="similarity">
    <text evidence="5">Belongs to the CsrA/RsmA family.</text>
</comment>
<dbReference type="GO" id="GO:0006402">
    <property type="term" value="P:mRNA catabolic process"/>
    <property type="evidence" value="ECO:0007669"/>
    <property type="project" value="InterPro"/>
</dbReference>